<reference evidence="9 11" key="1">
    <citation type="journal article" date="2016" name="Mol. Biol. Evol.">
        <title>Comparative Genomics of Early-Diverging Mushroom-Forming Fungi Provides Insights into the Origins of Lignocellulose Decay Capabilities.</title>
        <authorList>
            <person name="Nagy L.G."/>
            <person name="Riley R."/>
            <person name="Tritt A."/>
            <person name="Adam C."/>
            <person name="Daum C."/>
            <person name="Floudas D."/>
            <person name="Sun H."/>
            <person name="Yadav J.S."/>
            <person name="Pangilinan J."/>
            <person name="Larsson K.H."/>
            <person name="Matsuura K."/>
            <person name="Barry K."/>
            <person name="Labutti K."/>
            <person name="Kuo R."/>
            <person name="Ohm R.A."/>
            <person name="Bhattacharya S.S."/>
            <person name="Shirouzu T."/>
            <person name="Yoshinaga Y."/>
            <person name="Martin F.M."/>
            <person name="Grigoriev I.V."/>
            <person name="Hibbett D.S."/>
        </authorList>
    </citation>
    <scope>NUCLEOTIDE SEQUENCE [LARGE SCALE GENOMIC DNA]</scope>
    <source>
        <strain evidence="9 11">TUFC12733</strain>
    </source>
</reference>
<evidence type="ECO:0000313" key="11">
    <source>
        <dbReference type="Proteomes" id="UP000076738"/>
    </source>
</evidence>
<dbReference type="InterPro" id="IPR020846">
    <property type="entry name" value="MFS_dom"/>
</dbReference>
<evidence type="ECO:0000313" key="10">
    <source>
        <dbReference type="EMBL" id="KZO90614.1"/>
    </source>
</evidence>
<dbReference type="GO" id="GO:0022857">
    <property type="term" value="F:transmembrane transporter activity"/>
    <property type="evidence" value="ECO:0007669"/>
    <property type="project" value="InterPro"/>
</dbReference>
<dbReference type="AlphaFoldDB" id="A0A167FP13"/>
<dbReference type="Proteomes" id="UP000076738">
    <property type="component" value="Unassembled WGS sequence"/>
</dbReference>
<feature type="transmembrane region" description="Helical" evidence="7">
    <location>
        <begin position="217"/>
        <end position="237"/>
    </location>
</feature>
<dbReference type="OrthoDB" id="6730379at2759"/>
<feature type="transmembrane region" description="Helical" evidence="7">
    <location>
        <begin position="410"/>
        <end position="432"/>
    </location>
</feature>
<feature type="transmembrane region" description="Helical" evidence="7">
    <location>
        <begin position="58"/>
        <end position="75"/>
    </location>
</feature>
<feature type="transmembrane region" description="Helical" evidence="7">
    <location>
        <begin position="149"/>
        <end position="174"/>
    </location>
</feature>
<feature type="transmembrane region" description="Helical" evidence="7">
    <location>
        <begin position="125"/>
        <end position="143"/>
    </location>
</feature>
<dbReference type="Gene3D" id="1.20.1250.20">
    <property type="entry name" value="MFS general substrate transporter like domains"/>
    <property type="match status" value="2"/>
</dbReference>
<comment type="subcellular location">
    <subcellularLocation>
        <location evidence="1">Membrane</location>
        <topology evidence="1">Multi-pass membrane protein</topology>
    </subcellularLocation>
</comment>
<evidence type="ECO:0000256" key="1">
    <source>
        <dbReference type="ARBA" id="ARBA00004141"/>
    </source>
</evidence>
<dbReference type="PANTHER" id="PTHR43791">
    <property type="entry name" value="PERMEASE-RELATED"/>
    <property type="match status" value="1"/>
</dbReference>
<evidence type="ECO:0000259" key="8">
    <source>
        <dbReference type="PROSITE" id="PS50850"/>
    </source>
</evidence>
<accession>A0A167FP13</accession>
<feature type="transmembrane region" description="Helical" evidence="7">
    <location>
        <begin position="186"/>
        <end position="205"/>
    </location>
</feature>
<feature type="transmembrane region" description="Helical" evidence="7">
    <location>
        <begin position="444"/>
        <end position="463"/>
    </location>
</feature>
<sequence>MSLPEKTLSTVEDAAGEAKPVPSETSSLSDGDDALKLVGATRQYVFDEEYNRRLTRKLDWVIPPICAAVYFTQFLDKTTLNYASIMGLPITGQDYNTVSMAFYIGFLVWEFPTQYIAQRLPIAKYLGCNVVVWGAIVMLHAAAPEFGPFYALRFILGMLESCVAPILILIVSMFHRKNEQASRIACFYLMNGLTSIFGGFVAYGISFYPGPYAPWKIIYLLLGALAILVGCIVLLFLPDSPVTARFLSEEERIAALERVRDDQGGTHNKTFKLYQVGEAVRDLRTWCIVLVTMLTSIPNGALSNFSNIIIKNFGYSSQQALILSTPGGLVGAVTTVLCGYLSDKRGDRMLPIVGAVIPTIAGAAILVGASSSGNKGLLLFAIYLVNTFGSALSVIYAWNASNTSGHTKKVTVNALTLVSFAIGNIIGTEIFQPSDAPQYLPGKTAIIVLLCITILVCLLLRLLNIRLNRQKRAEVQRLCAEKGWGADVNSQEQLGKERERNAFRDMTDRENPFFVYTT</sequence>
<keyword evidence="2" id="KW-0813">Transport</keyword>
<feature type="domain" description="Major facilitator superfamily (MFS) profile" evidence="8">
    <location>
        <begin position="37"/>
        <end position="469"/>
    </location>
</feature>
<dbReference type="EMBL" id="KV417370">
    <property type="protein sequence ID" value="KZO89694.1"/>
    <property type="molecule type" value="Genomic_DNA"/>
</dbReference>
<keyword evidence="11" id="KW-1185">Reference proteome</keyword>
<dbReference type="PANTHER" id="PTHR43791:SF40">
    <property type="entry name" value="THIAMINE PATHWAY TRANSPORTER THI73"/>
    <property type="match status" value="1"/>
</dbReference>
<gene>
    <name evidence="10" type="ORF">CALVIDRAFT_522625</name>
    <name evidence="9" type="ORF">CALVIDRAFT_603473</name>
</gene>
<feature type="transmembrane region" description="Helical" evidence="7">
    <location>
        <begin position="321"/>
        <end position="342"/>
    </location>
</feature>
<name>A0A167FP13_CALVF</name>
<feature type="region of interest" description="Disordered" evidence="6">
    <location>
        <begin position="1"/>
        <end position="30"/>
    </location>
</feature>
<feature type="transmembrane region" description="Helical" evidence="7">
    <location>
        <begin position="349"/>
        <end position="371"/>
    </location>
</feature>
<feature type="transmembrane region" description="Helical" evidence="7">
    <location>
        <begin position="95"/>
        <end position="113"/>
    </location>
</feature>
<evidence type="ECO:0000256" key="6">
    <source>
        <dbReference type="SAM" id="MobiDB-lite"/>
    </source>
</evidence>
<dbReference type="GO" id="GO:0016020">
    <property type="term" value="C:membrane"/>
    <property type="evidence" value="ECO:0007669"/>
    <property type="project" value="UniProtKB-SubCell"/>
</dbReference>
<keyword evidence="5 7" id="KW-0472">Membrane</keyword>
<feature type="transmembrane region" description="Helical" evidence="7">
    <location>
        <begin position="377"/>
        <end position="398"/>
    </location>
</feature>
<dbReference type="Pfam" id="PF07690">
    <property type="entry name" value="MFS_1"/>
    <property type="match status" value="1"/>
</dbReference>
<organism evidence="9 11">
    <name type="scientific">Calocera viscosa (strain TUFC12733)</name>
    <dbReference type="NCBI Taxonomy" id="1330018"/>
    <lineage>
        <taxon>Eukaryota</taxon>
        <taxon>Fungi</taxon>
        <taxon>Dikarya</taxon>
        <taxon>Basidiomycota</taxon>
        <taxon>Agaricomycotina</taxon>
        <taxon>Dacrymycetes</taxon>
        <taxon>Dacrymycetales</taxon>
        <taxon>Dacrymycetaceae</taxon>
        <taxon>Calocera</taxon>
    </lineage>
</organism>
<evidence type="ECO:0000256" key="7">
    <source>
        <dbReference type="SAM" id="Phobius"/>
    </source>
</evidence>
<feature type="transmembrane region" description="Helical" evidence="7">
    <location>
        <begin position="283"/>
        <end position="301"/>
    </location>
</feature>
<evidence type="ECO:0000256" key="2">
    <source>
        <dbReference type="ARBA" id="ARBA00022448"/>
    </source>
</evidence>
<evidence type="ECO:0000313" key="9">
    <source>
        <dbReference type="EMBL" id="KZO89694.1"/>
    </source>
</evidence>
<evidence type="ECO:0000256" key="3">
    <source>
        <dbReference type="ARBA" id="ARBA00022692"/>
    </source>
</evidence>
<dbReference type="PROSITE" id="PS50850">
    <property type="entry name" value="MFS"/>
    <property type="match status" value="1"/>
</dbReference>
<dbReference type="STRING" id="1330018.A0A167FP13"/>
<keyword evidence="3 7" id="KW-0812">Transmembrane</keyword>
<keyword evidence="4 7" id="KW-1133">Transmembrane helix</keyword>
<dbReference type="EMBL" id="KV417338">
    <property type="protein sequence ID" value="KZO90614.1"/>
    <property type="molecule type" value="Genomic_DNA"/>
</dbReference>
<evidence type="ECO:0000256" key="5">
    <source>
        <dbReference type="ARBA" id="ARBA00023136"/>
    </source>
</evidence>
<dbReference type="InterPro" id="IPR011701">
    <property type="entry name" value="MFS"/>
</dbReference>
<proteinExistence type="predicted"/>
<dbReference type="InterPro" id="IPR036259">
    <property type="entry name" value="MFS_trans_sf"/>
</dbReference>
<dbReference type="SUPFAM" id="SSF103473">
    <property type="entry name" value="MFS general substrate transporter"/>
    <property type="match status" value="1"/>
</dbReference>
<evidence type="ECO:0000256" key="4">
    <source>
        <dbReference type="ARBA" id="ARBA00022989"/>
    </source>
</evidence>
<protein>
    <submittedName>
        <fullName evidence="9">MFS general substrate transporter</fullName>
    </submittedName>
</protein>